<dbReference type="OMA" id="CEWETEE"/>
<evidence type="ECO:0000256" key="2">
    <source>
        <dbReference type="ARBA" id="ARBA00022448"/>
    </source>
</evidence>
<evidence type="ECO:0000313" key="12">
    <source>
        <dbReference type="EMBL" id="CBJ25736.1"/>
    </source>
</evidence>
<accession>D7G743</accession>
<evidence type="ECO:0000256" key="3">
    <source>
        <dbReference type="ARBA" id="ARBA00022574"/>
    </source>
</evidence>
<keyword evidence="5" id="KW-0677">Repeat</keyword>
<name>D7G743_ECTSI</name>
<feature type="repeat" description="WD" evidence="11">
    <location>
        <begin position="190"/>
        <end position="231"/>
    </location>
</feature>
<dbReference type="GO" id="GO:0015031">
    <property type="term" value="P:protein transport"/>
    <property type="evidence" value="ECO:0007669"/>
    <property type="project" value="UniProtKB-KW"/>
</dbReference>
<dbReference type="InterPro" id="IPR015943">
    <property type="entry name" value="WD40/YVTN_repeat-like_dom_sf"/>
</dbReference>
<evidence type="ECO:0000256" key="4">
    <source>
        <dbReference type="ARBA" id="ARBA00022692"/>
    </source>
</evidence>
<dbReference type="PROSITE" id="PS50082">
    <property type="entry name" value="WD_REPEATS_2"/>
    <property type="match status" value="2"/>
</dbReference>
<evidence type="ECO:0000256" key="5">
    <source>
        <dbReference type="ARBA" id="ARBA00022737"/>
    </source>
</evidence>
<keyword evidence="2" id="KW-0813">Transport</keyword>
<reference evidence="12 13" key="1">
    <citation type="journal article" date="2010" name="Nature">
        <title>The Ectocarpus genome and the independent evolution of multicellularity in brown algae.</title>
        <authorList>
            <person name="Cock J.M."/>
            <person name="Sterck L."/>
            <person name="Rouze P."/>
            <person name="Scornet D."/>
            <person name="Allen A.E."/>
            <person name="Amoutzias G."/>
            <person name="Anthouard V."/>
            <person name="Artiguenave F."/>
            <person name="Aury J.M."/>
            <person name="Badger J.H."/>
            <person name="Beszteri B."/>
            <person name="Billiau K."/>
            <person name="Bonnet E."/>
            <person name="Bothwell J.H."/>
            <person name="Bowler C."/>
            <person name="Boyen C."/>
            <person name="Brownlee C."/>
            <person name="Carrano C.J."/>
            <person name="Charrier B."/>
            <person name="Cho G.Y."/>
            <person name="Coelho S.M."/>
            <person name="Collen J."/>
            <person name="Corre E."/>
            <person name="Da Silva C."/>
            <person name="Delage L."/>
            <person name="Delaroque N."/>
            <person name="Dittami S.M."/>
            <person name="Doulbeau S."/>
            <person name="Elias M."/>
            <person name="Farnham G."/>
            <person name="Gachon C.M."/>
            <person name="Gschloessl B."/>
            <person name="Heesch S."/>
            <person name="Jabbari K."/>
            <person name="Jubin C."/>
            <person name="Kawai H."/>
            <person name="Kimura K."/>
            <person name="Kloareg B."/>
            <person name="Kupper F.C."/>
            <person name="Lang D."/>
            <person name="Le Bail A."/>
            <person name="Leblanc C."/>
            <person name="Lerouge P."/>
            <person name="Lohr M."/>
            <person name="Lopez P.J."/>
            <person name="Martens C."/>
            <person name="Maumus F."/>
            <person name="Michel G."/>
            <person name="Miranda-Saavedra D."/>
            <person name="Morales J."/>
            <person name="Moreau H."/>
            <person name="Motomura T."/>
            <person name="Nagasato C."/>
            <person name="Napoli C.A."/>
            <person name="Nelson D.R."/>
            <person name="Nyvall-Collen P."/>
            <person name="Peters A.F."/>
            <person name="Pommier C."/>
            <person name="Potin P."/>
            <person name="Poulain J."/>
            <person name="Quesneville H."/>
            <person name="Read B."/>
            <person name="Rensing S.A."/>
            <person name="Ritter A."/>
            <person name="Rousvoal S."/>
            <person name="Samanta M."/>
            <person name="Samson G."/>
            <person name="Schroeder D.C."/>
            <person name="Segurens B."/>
            <person name="Strittmatter M."/>
            <person name="Tonon T."/>
            <person name="Tregear J.W."/>
            <person name="Valentin K."/>
            <person name="von Dassow P."/>
            <person name="Yamagishi T."/>
            <person name="Van de Peer Y."/>
            <person name="Wincker P."/>
        </authorList>
    </citation>
    <scope>NUCLEOTIDE SEQUENCE [LARGE SCALE GENOMIC DNA]</scope>
    <source>
        <strain evidence="13">Ec32 / CCAP1310/4</strain>
    </source>
</reference>
<dbReference type="Proteomes" id="UP000002630">
    <property type="component" value="Linkage Group LG02"/>
</dbReference>
<keyword evidence="13" id="KW-1185">Reference proteome</keyword>
<feature type="repeat" description="WD" evidence="11">
    <location>
        <begin position="146"/>
        <end position="169"/>
    </location>
</feature>
<keyword evidence="4" id="KW-0812">Transmembrane</keyword>
<evidence type="ECO:0000256" key="8">
    <source>
        <dbReference type="ARBA" id="ARBA00022927"/>
    </source>
</evidence>
<evidence type="ECO:0000256" key="1">
    <source>
        <dbReference type="ARBA" id="ARBA00004389"/>
    </source>
</evidence>
<keyword evidence="9" id="KW-1133">Transmembrane helix</keyword>
<proteinExistence type="predicted"/>
<gene>
    <name evidence="12" type="ORF">Esi_0008_0202</name>
</gene>
<dbReference type="AlphaFoldDB" id="D7G743"/>
<dbReference type="InParanoid" id="D7G743"/>
<keyword evidence="7" id="KW-0931">ER-Golgi transport</keyword>
<dbReference type="EMBL" id="FN649035">
    <property type="protein sequence ID" value="CBJ25736.1"/>
    <property type="molecule type" value="Genomic_DNA"/>
</dbReference>
<dbReference type="GO" id="GO:0005085">
    <property type="term" value="F:guanyl-nucleotide exchange factor activity"/>
    <property type="evidence" value="ECO:0007669"/>
    <property type="project" value="InterPro"/>
</dbReference>
<organism evidence="12 13">
    <name type="scientific">Ectocarpus siliculosus</name>
    <name type="common">Brown alga</name>
    <name type="synonym">Conferva siliculosa</name>
    <dbReference type="NCBI Taxonomy" id="2880"/>
    <lineage>
        <taxon>Eukaryota</taxon>
        <taxon>Sar</taxon>
        <taxon>Stramenopiles</taxon>
        <taxon>Ochrophyta</taxon>
        <taxon>PX clade</taxon>
        <taxon>Phaeophyceae</taxon>
        <taxon>Ectocarpales</taxon>
        <taxon>Ectocarpaceae</taxon>
        <taxon>Ectocarpus</taxon>
    </lineage>
</organism>
<protein>
    <submittedName>
        <fullName evidence="12">Uncharacterized protein</fullName>
    </submittedName>
</protein>
<dbReference type="GO" id="GO:0006888">
    <property type="term" value="P:endoplasmic reticulum to Golgi vesicle-mediated transport"/>
    <property type="evidence" value="ECO:0007669"/>
    <property type="project" value="TreeGrafter"/>
</dbReference>
<evidence type="ECO:0000256" key="10">
    <source>
        <dbReference type="ARBA" id="ARBA00023136"/>
    </source>
</evidence>
<evidence type="ECO:0000256" key="7">
    <source>
        <dbReference type="ARBA" id="ARBA00022892"/>
    </source>
</evidence>
<comment type="subcellular location">
    <subcellularLocation>
        <location evidence="1">Endoplasmic reticulum membrane</location>
        <topology evidence="1">Single-pass membrane protein</topology>
    </subcellularLocation>
</comment>
<dbReference type="SMART" id="SM00320">
    <property type="entry name" value="WD40"/>
    <property type="match status" value="5"/>
</dbReference>
<dbReference type="SUPFAM" id="SSF50978">
    <property type="entry name" value="WD40 repeat-like"/>
    <property type="match status" value="1"/>
</dbReference>
<dbReference type="PANTHER" id="PTHR23284">
    <property type="entry name" value="PROLACTIN REGULATORY ELEMENT BINDING PROTEIN"/>
    <property type="match status" value="1"/>
</dbReference>
<evidence type="ECO:0000313" key="13">
    <source>
        <dbReference type="Proteomes" id="UP000002630"/>
    </source>
</evidence>
<keyword evidence="8" id="KW-0653">Protein transport</keyword>
<keyword evidence="6" id="KW-0256">Endoplasmic reticulum</keyword>
<dbReference type="InterPro" id="IPR001680">
    <property type="entry name" value="WD40_rpt"/>
</dbReference>
<evidence type="ECO:0000256" key="6">
    <source>
        <dbReference type="ARBA" id="ARBA00022824"/>
    </source>
</evidence>
<dbReference type="PANTHER" id="PTHR23284:SF0">
    <property type="entry name" value="PROLACTIN REGULATORY ELEMENT-BINDING PROTEIN"/>
    <property type="match status" value="1"/>
</dbReference>
<dbReference type="OrthoDB" id="2013972at2759"/>
<sequence length="420" mass="43520">MYQPPIVNFPVFSVVWSESTDSNGASSPAVLAAGGGGAGNTGVGNKISSIAFKGGAQQPSHAIAHELETSPETCNCVAASGNGQLLAAAFGKNVRIYASNPSGFHQLAEVEADFATKESGVLSMAFLDRNNGGRDGSREPDGGVTLLATGGEDGVLRVWELHADARTAGSGDGREGERPPSLSVHMVHACKGHEKPVTCVRFHPSGALVLTASKDGTCRLWDCERGSEAALLPTTSGLPPTASTAKAPVIMCRSCCFSPDKPDAIFSVQSGGRGNAYVTEWRYSVRPDDDAPGGRGVACEVKPVKVSLVSPHPATSLSVRSDGARLAVGNVEGTVLVYRLPGFAKVMEYPAHDLPVTGLGFASREVGAALGGYDLLAGSADYKISLFKSQGDKPVLAATFRAFTRLILLQVCGTFVLSSA</sequence>
<dbReference type="Gene3D" id="2.130.10.10">
    <property type="entry name" value="YVTN repeat-like/Quinoprotein amine dehydrogenase"/>
    <property type="match status" value="1"/>
</dbReference>
<evidence type="ECO:0000256" key="11">
    <source>
        <dbReference type="PROSITE-ProRule" id="PRU00221"/>
    </source>
</evidence>
<keyword evidence="10" id="KW-0472">Membrane</keyword>
<dbReference type="InterPro" id="IPR045260">
    <property type="entry name" value="Sec12-like"/>
</dbReference>
<dbReference type="InterPro" id="IPR036322">
    <property type="entry name" value="WD40_repeat_dom_sf"/>
</dbReference>
<keyword evidence="3 11" id="KW-0853">WD repeat</keyword>
<dbReference type="Pfam" id="PF00400">
    <property type="entry name" value="WD40"/>
    <property type="match status" value="2"/>
</dbReference>
<evidence type="ECO:0000256" key="9">
    <source>
        <dbReference type="ARBA" id="ARBA00022989"/>
    </source>
</evidence>
<dbReference type="GO" id="GO:0003400">
    <property type="term" value="P:regulation of COPII vesicle coating"/>
    <property type="evidence" value="ECO:0007669"/>
    <property type="project" value="TreeGrafter"/>
</dbReference>
<dbReference type="EMBL" id="FN649727">
    <property type="protein sequence ID" value="CBJ25736.1"/>
    <property type="molecule type" value="Genomic_DNA"/>
</dbReference>
<dbReference type="GO" id="GO:0005789">
    <property type="term" value="C:endoplasmic reticulum membrane"/>
    <property type="evidence" value="ECO:0007669"/>
    <property type="project" value="UniProtKB-SubCell"/>
</dbReference>
<dbReference type="eggNOG" id="KOG0303">
    <property type="taxonomic scope" value="Eukaryota"/>
</dbReference>
<dbReference type="STRING" id="2880.D7G743"/>
<dbReference type="PROSITE" id="PS50294">
    <property type="entry name" value="WD_REPEATS_REGION"/>
    <property type="match status" value="1"/>
</dbReference>